<gene>
    <name evidence="1" type="ORF">HPB50_005705</name>
</gene>
<sequence length="638" mass="71620">MSSYTGGPQLSQAAANDIPRLPPELWAEIFRRLDLESLINVAEAVPECECLALSPTVLKRVNFDMETDEHIISKFLRTTREEDDHDGHTENVPLSSHVRELCFNNGRAIHCNVILNCAEQCRNLRELCCVNCLVHPAELFNLLSVTLKRVTKLEWTLYEESCYPRGLDHVTLQQIETRAASEGPKILAMYVELDRTTVTERILDSFLMRCPRLGHLHIHDIRQPHLPVISTDACLADFTPDKAGTLNIIERIPSLQTLKYTYETPLNTKREERISELRNNIAWQRKPVPSFNVAGLSDVVKHKASVRSMEQVMVTVKANSGAPALLKQAAAKPELWKDASRLTLVLMPDAKSDNLTPPTVHRVLVKPLGEFFKTCLSQLTELNLSTCHFKSGCVCCSVVASTLTKLHALTLPPCGANLKCSLEHLAHGCKLLVRLEVRSIDTVAPAAPCEECKRPLPFTASCFDLLHRETRLNELSIDETAEISNLSFLIGCRVQKLRLRLGTAWCAGPLLAGNTRLSSLTVVVNDAEVCGNLPRTLAAVRSLRHLCVIATGFCVCRVYKVFLCFLGRHMPQLRTAHLHNRVMWGHPAFMVTFKPVSQWRPDYGRKARVDQRKTDFGVVRRHCSADSFVGLVRPRSRF</sequence>
<comment type="caution">
    <text evidence="1">The sequence shown here is derived from an EMBL/GenBank/DDBJ whole genome shotgun (WGS) entry which is preliminary data.</text>
</comment>
<accession>A0ACB7RS01</accession>
<keyword evidence="2" id="KW-1185">Reference proteome</keyword>
<dbReference type="Proteomes" id="UP000821845">
    <property type="component" value="Chromosome 7"/>
</dbReference>
<organism evidence="1 2">
    <name type="scientific">Hyalomma asiaticum</name>
    <name type="common">Tick</name>
    <dbReference type="NCBI Taxonomy" id="266040"/>
    <lineage>
        <taxon>Eukaryota</taxon>
        <taxon>Metazoa</taxon>
        <taxon>Ecdysozoa</taxon>
        <taxon>Arthropoda</taxon>
        <taxon>Chelicerata</taxon>
        <taxon>Arachnida</taxon>
        <taxon>Acari</taxon>
        <taxon>Parasitiformes</taxon>
        <taxon>Ixodida</taxon>
        <taxon>Ixodoidea</taxon>
        <taxon>Ixodidae</taxon>
        <taxon>Hyalomminae</taxon>
        <taxon>Hyalomma</taxon>
    </lineage>
</organism>
<proteinExistence type="predicted"/>
<reference evidence="1" key="1">
    <citation type="submission" date="2020-05" db="EMBL/GenBank/DDBJ databases">
        <title>Large-scale comparative analyses of tick genomes elucidate their genetic diversity and vector capacities.</title>
        <authorList>
            <person name="Jia N."/>
            <person name="Wang J."/>
            <person name="Shi W."/>
            <person name="Du L."/>
            <person name="Sun Y."/>
            <person name="Zhan W."/>
            <person name="Jiang J."/>
            <person name="Wang Q."/>
            <person name="Zhang B."/>
            <person name="Ji P."/>
            <person name="Sakyi L.B."/>
            <person name="Cui X."/>
            <person name="Yuan T."/>
            <person name="Jiang B."/>
            <person name="Yang W."/>
            <person name="Lam T.T.-Y."/>
            <person name="Chang Q."/>
            <person name="Ding S."/>
            <person name="Wang X."/>
            <person name="Zhu J."/>
            <person name="Ruan X."/>
            <person name="Zhao L."/>
            <person name="Wei J."/>
            <person name="Que T."/>
            <person name="Du C."/>
            <person name="Cheng J."/>
            <person name="Dai P."/>
            <person name="Han X."/>
            <person name="Huang E."/>
            <person name="Gao Y."/>
            <person name="Liu J."/>
            <person name="Shao H."/>
            <person name="Ye R."/>
            <person name="Li L."/>
            <person name="Wei W."/>
            <person name="Wang X."/>
            <person name="Wang C."/>
            <person name="Yang T."/>
            <person name="Huo Q."/>
            <person name="Li W."/>
            <person name="Guo W."/>
            <person name="Chen H."/>
            <person name="Zhou L."/>
            <person name="Ni X."/>
            <person name="Tian J."/>
            <person name="Zhou Y."/>
            <person name="Sheng Y."/>
            <person name="Liu T."/>
            <person name="Pan Y."/>
            <person name="Xia L."/>
            <person name="Li J."/>
            <person name="Zhao F."/>
            <person name="Cao W."/>
        </authorList>
    </citation>
    <scope>NUCLEOTIDE SEQUENCE</scope>
    <source>
        <strain evidence="1">Hyas-2018</strain>
    </source>
</reference>
<protein>
    <submittedName>
        <fullName evidence="1">Uncharacterized protein</fullName>
    </submittedName>
</protein>
<evidence type="ECO:0000313" key="1">
    <source>
        <dbReference type="EMBL" id="KAH6925456.1"/>
    </source>
</evidence>
<evidence type="ECO:0000313" key="2">
    <source>
        <dbReference type="Proteomes" id="UP000821845"/>
    </source>
</evidence>
<dbReference type="EMBL" id="CM023487">
    <property type="protein sequence ID" value="KAH6925456.1"/>
    <property type="molecule type" value="Genomic_DNA"/>
</dbReference>
<name>A0ACB7RS01_HYAAI</name>